<dbReference type="PANTHER" id="PTHR32315">
    <property type="entry name" value="ADENINE PHOSPHORIBOSYLTRANSFERASE"/>
    <property type="match status" value="1"/>
</dbReference>
<dbReference type="GO" id="GO:0005525">
    <property type="term" value="F:GTP binding"/>
    <property type="evidence" value="ECO:0007669"/>
    <property type="project" value="UniProtKB-KW"/>
</dbReference>
<dbReference type="STRING" id="479434.Sthe_2551"/>
<dbReference type="InterPro" id="IPR050054">
    <property type="entry name" value="UPRTase/APRTase"/>
</dbReference>
<dbReference type="EC" id="2.4.2.9" evidence="4"/>
<keyword evidence="7 11" id="KW-0808">Transferase</keyword>
<keyword evidence="6 11" id="KW-0328">Glycosyltransferase</keyword>
<dbReference type="Proteomes" id="UP000002027">
    <property type="component" value="Chromosome 2"/>
</dbReference>
<evidence type="ECO:0000256" key="7">
    <source>
        <dbReference type="ARBA" id="ARBA00022679"/>
    </source>
</evidence>
<dbReference type="OrthoDB" id="9781675at2"/>
<dbReference type="KEGG" id="sti:Sthe_2551"/>
<reference evidence="12" key="1">
    <citation type="submission" date="2009-11" db="EMBL/GenBank/DDBJ databases">
        <title>The complete chromosome 2 of Sphaerobacter thermophilus DSM 20745.</title>
        <authorList>
            <person name="Lucas S."/>
            <person name="Copeland A."/>
            <person name="Lapidus A."/>
            <person name="Glavina del Rio T."/>
            <person name="Dalin E."/>
            <person name="Tice H."/>
            <person name="Bruce D."/>
            <person name="Goodwin L."/>
            <person name="Pitluck S."/>
            <person name="Kyrpides N."/>
            <person name="Mavromatis K."/>
            <person name="Ivanova N."/>
            <person name="Mikhailova N."/>
            <person name="LaButti K.M."/>
            <person name="Clum A."/>
            <person name="Sun H.I."/>
            <person name="Brettin T."/>
            <person name="Detter J.C."/>
            <person name="Han C."/>
            <person name="Larimer F."/>
            <person name="Land M."/>
            <person name="Hauser L."/>
            <person name="Markowitz V."/>
            <person name="Cheng J.F."/>
            <person name="Hugenholtz P."/>
            <person name="Woyke T."/>
            <person name="Wu D."/>
            <person name="Steenblock K."/>
            <person name="Schneider S."/>
            <person name="Pukall R."/>
            <person name="Goeker M."/>
            <person name="Klenk H.P."/>
            <person name="Eisen J.A."/>
        </authorList>
    </citation>
    <scope>NUCLEOTIDE SEQUENCE [LARGE SCALE GENOMIC DNA]</scope>
    <source>
        <strain evidence="12">ATCC 49802 / DSM 20745 / S 6022</strain>
    </source>
</reference>
<evidence type="ECO:0000256" key="3">
    <source>
        <dbReference type="ARBA" id="ARBA00009516"/>
    </source>
</evidence>
<evidence type="ECO:0000256" key="5">
    <source>
        <dbReference type="ARBA" id="ARBA00022533"/>
    </source>
</evidence>
<keyword evidence="12" id="KW-1185">Reference proteome</keyword>
<dbReference type="NCBIfam" id="NF001097">
    <property type="entry name" value="PRK00129.1"/>
    <property type="match status" value="1"/>
</dbReference>
<protein>
    <recommendedName>
        <fullName evidence="4">uracil phosphoribosyltransferase</fullName>
        <ecNumber evidence="4">2.4.2.9</ecNumber>
    </recommendedName>
</protein>
<dbReference type="SUPFAM" id="SSF53271">
    <property type="entry name" value="PRTase-like"/>
    <property type="match status" value="1"/>
</dbReference>
<dbReference type="FunCoup" id="D1C823">
    <property type="interactions" value="444"/>
</dbReference>
<keyword evidence="8" id="KW-0547">Nucleotide-binding</keyword>
<evidence type="ECO:0000313" key="12">
    <source>
        <dbReference type="Proteomes" id="UP000002027"/>
    </source>
</evidence>
<comment type="similarity">
    <text evidence="3">Belongs to the UPRTase family.</text>
</comment>
<dbReference type="HOGENOM" id="CLU_067096_2_2_0"/>
<dbReference type="InterPro" id="IPR029057">
    <property type="entry name" value="PRTase-like"/>
</dbReference>
<evidence type="ECO:0000256" key="1">
    <source>
        <dbReference type="ARBA" id="ARBA00001946"/>
    </source>
</evidence>
<dbReference type="EMBL" id="CP001824">
    <property type="protein sequence ID" value="ACZ39966.1"/>
    <property type="molecule type" value="Genomic_DNA"/>
</dbReference>
<evidence type="ECO:0000256" key="2">
    <source>
        <dbReference type="ARBA" id="ARBA00005180"/>
    </source>
</evidence>
<dbReference type="GO" id="GO:0004845">
    <property type="term" value="F:uracil phosphoribosyltransferase activity"/>
    <property type="evidence" value="ECO:0007669"/>
    <property type="project" value="UniProtKB-EC"/>
</dbReference>
<organism evidence="11 12">
    <name type="scientific">Sphaerobacter thermophilus (strain ATCC 49802 / DSM 20745 / KCCM 41009 / NCIMB 13125 / S 6022)</name>
    <dbReference type="NCBI Taxonomy" id="479434"/>
    <lineage>
        <taxon>Bacteria</taxon>
        <taxon>Pseudomonadati</taxon>
        <taxon>Thermomicrobiota</taxon>
        <taxon>Thermomicrobia</taxon>
        <taxon>Sphaerobacterales</taxon>
        <taxon>Sphaerobacterineae</taxon>
        <taxon>Sphaerobacteraceae</taxon>
        <taxon>Sphaerobacter</taxon>
    </lineage>
</organism>
<dbReference type="InterPro" id="IPR000836">
    <property type="entry name" value="PRTase_dom"/>
</dbReference>
<evidence type="ECO:0000256" key="6">
    <source>
        <dbReference type="ARBA" id="ARBA00022676"/>
    </source>
</evidence>
<evidence type="ECO:0000259" key="10">
    <source>
        <dbReference type="Pfam" id="PF14681"/>
    </source>
</evidence>
<comment type="pathway">
    <text evidence="2">Pyrimidine metabolism; UMP biosynthesis via salvage pathway; UMP from uracil: step 1/1.</text>
</comment>
<dbReference type="AlphaFoldDB" id="D1C823"/>
<evidence type="ECO:0000313" key="11">
    <source>
        <dbReference type="EMBL" id="ACZ39966.1"/>
    </source>
</evidence>
<dbReference type="CDD" id="cd06223">
    <property type="entry name" value="PRTases_typeI"/>
    <property type="match status" value="1"/>
</dbReference>
<name>D1C823_SPHTD</name>
<dbReference type="PANTHER" id="PTHR32315:SF4">
    <property type="entry name" value="URACIL PHOSPHORIBOSYLTRANSFERASE, CHLOROPLASTIC"/>
    <property type="match status" value="1"/>
</dbReference>
<evidence type="ECO:0000256" key="4">
    <source>
        <dbReference type="ARBA" id="ARBA00011894"/>
    </source>
</evidence>
<dbReference type="InParanoid" id="D1C823"/>
<dbReference type="eggNOG" id="COG0035">
    <property type="taxonomic scope" value="Bacteria"/>
</dbReference>
<proteinExistence type="inferred from homology"/>
<gene>
    <name evidence="11" type="ordered locus">Sthe_2551</name>
</gene>
<dbReference type="Pfam" id="PF14681">
    <property type="entry name" value="UPRTase"/>
    <property type="match status" value="1"/>
</dbReference>
<evidence type="ECO:0000256" key="8">
    <source>
        <dbReference type="ARBA" id="ARBA00022741"/>
    </source>
</evidence>
<keyword evidence="5" id="KW-0021">Allosteric enzyme</keyword>
<dbReference type="Gene3D" id="3.40.50.2020">
    <property type="match status" value="1"/>
</dbReference>
<reference evidence="11 12" key="2">
    <citation type="journal article" date="2010" name="Stand. Genomic Sci.">
        <title>Complete genome sequence of Desulfohalobium retbaense type strain (HR(100)).</title>
        <authorList>
            <person name="Spring S."/>
            <person name="Nolan M."/>
            <person name="Lapidus A."/>
            <person name="Glavina Del Rio T."/>
            <person name="Copeland A."/>
            <person name="Tice H."/>
            <person name="Cheng J.F."/>
            <person name="Lucas S."/>
            <person name="Land M."/>
            <person name="Chen F."/>
            <person name="Bruce D."/>
            <person name="Goodwin L."/>
            <person name="Pitluck S."/>
            <person name="Ivanova N."/>
            <person name="Mavromatis K."/>
            <person name="Mikhailova N."/>
            <person name="Pati A."/>
            <person name="Chen A."/>
            <person name="Palaniappan K."/>
            <person name="Hauser L."/>
            <person name="Chang Y.J."/>
            <person name="Jeffries C.D."/>
            <person name="Munk C."/>
            <person name="Kiss H."/>
            <person name="Chain P."/>
            <person name="Han C."/>
            <person name="Brettin T."/>
            <person name="Detter J.C."/>
            <person name="Schuler E."/>
            <person name="Goker M."/>
            <person name="Rohde M."/>
            <person name="Bristow J."/>
            <person name="Eisen J.A."/>
            <person name="Markowitz V."/>
            <person name="Hugenholtz P."/>
            <person name="Kyrpides N.C."/>
            <person name="Klenk H.P."/>
        </authorList>
    </citation>
    <scope>NUCLEOTIDE SEQUENCE [LARGE SCALE GENOMIC DNA]</scope>
    <source>
        <strain evidence="12">ATCC 49802 / DSM 20745 / S 6022</strain>
    </source>
</reference>
<evidence type="ECO:0000256" key="9">
    <source>
        <dbReference type="ARBA" id="ARBA00023134"/>
    </source>
</evidence>
<sequence length="233" mass="25110">MDGTHAPAPMRGRSQPARAEIAQHPRLTVLEHPLLATQVTLLRDIRTPAPEFTRAIEEVTRFLLWAALADTATAPMPVPGHSGTPVPGHRLAERVAALAILRAGLGMLEPIRNLLPSAPLYQIGVRRDEATLQPSVYYTNLPESYAEIDHLLLLDPMLATGGSLRAALEIVREGYHGRVSALGIIGAPLGVQTMLDADPEVRIFLAALDDHLNDRGFIIPGLGDAGDRIFGTL</sequence>
<feature type="domain" description="Phosphoribosyltransferase" evidence="10">
    <location>
        <begin position="29"/>
        <end position="232"/>
    </location>
</feature>
<dbReference type="RefSeq" id="WP_012873006.1">
    <property type="nucleotide sequence ID" value="NC_013524.1"/>
</dbReference>
<accession>D1C823</accession>
<comment type="cofactor">
    <cofactor evidence="1">
        <name>Mg(2+)</name>
        <dbReference type="ChEBI" id="CHEBI:18420"/>
    </cofactor>
</comment>
<keyword evidence="9" id="KW-0342">GTP-binding</keyword>